<feature type="compositionally biased region" description="Basic and acidic residues" evidence="1">
    <location>
        <begin position="207"/>
        <end position="226"/>
    </location>
</feature>
<dbReference type="AlphaFoldDB" id="A0AAV1DZV6"/>
<dbReference type="Pfam" id="PF03732">
    <property type="entry name" value="Retrotrans_gag"/>
    <property type="match status" value="1"/>
</dbReference>
<dbReference type="PANTHER" id="PTHR33223">
    <property type="entry name" value="CCHC-TYPE DOMAIN-CONTAINING PROTEIN"/>
    <property type="match status" value="1"/>
</dbReference>
<feature type="region of interest" description="Disordered" evidence="1">
    <location>
        <begin position="194"/>
        <end position="227"/>
    </location>
</feature>
<dbReference type="Proteomes" id="UP001161247">
    <property type="component" value="Chromosome 7"/>
</dbReference>
<feature type="domain" description="Retrotransposon gag" evidence="2">
    <location>
        <begin position="460"/>
        <end position="547"/>
    </location>
</feature>
<reference evidence="3" key="1">
    <citation type="submission" date="2023-03" db="EMBL/GenBank/DDBJ databases">
        <authorList>
            <person name="Julca I."/>
        </authorList>
    </citation>
    <scope>NUCLEOTIDE SEQUENCE</scope>
</reference>
<feature type="region of interest" description="Disordered" evidence="1">
    <location>
        <begin position="338"/>
        <end position="389"/>
    </location>
</feature>
<evidence type="ECO:0000313" key="4">
    <source>
        <dbReference type="Proteomes" id="UP001161247"/>
    </source>
</evidence>
<feature type="compositionally biased region" description="Basic and acidic residues" evidence="1">
    <location>
        <begin position="359"/>
        <end position="379"/>
    </location>
</feature>
<sequence>MIVYIKQILVQIAHLCCWRWCTDTLFPPESMADDGQQDVLEDEEAVSLLLHLRPKLDPPSPEFLDAALGFLPTVGSYDADDDNDEYLKMDEKIMGDIGLFGHIKGTYMDASAIKGSLLIKDDREFAFDRPARYTTLGSNRLLDGGVILLTLYVPIASEPGFLEDKMVVVNSPQFSAASTGRQTSPKDDETLAHFQWRHKRKRNDRRTRKENTPVKPTDQKGHHKVPDPYQKQRLAKLEAELKKLKDDNFSNQRKKRYILKEYQHCCLLGLPDPTNQDLDDLVEEKEARRTLDLLEIRRGKCPVPDEGEERSRKEIPYCEASRAKLSDTHGDTFWEVLKKTNPVEPPRGNVHSRLGPKAPPEKSLHDYRRGGDPPPRHQENQGNQDPSIRDSMRRMIGMIVDRSPFIPRIRDCSKPQDFDFPKDFACYTRDSDPQRFLNKYVQVMRIRNASLDFMAKALPSFFDGQARWFGQLPEGSIDSFEDLTVKLVTRFFLSMQVTKMSIDLSSIRQGHNESLSDFHRRFTRESLQVDNFDDRFVRNGFIEGLNP</sequence>
<accession>A0AAV1DZV6</accession>
<protein>
    <submittedName>
        <fullName evidence="3">OLC1v1013247C1</fullName>
    </submittedName>
</protein>
<evidence type="ECO:0000256" key="1">
    <source>
        <dbReference type="SAM" id="MobiDB-lite"/>
    </source>
</evidence>
<name>A0AAV1DZV6_OLDCO</name>
<organism evidence="3 4">
    <name type="scientific">Oldenlandia corymbosa var. corymbosa</name>
    <dbReference type="NCBI Taxonomy" id="529605"/>
    <lineage>
        <taxon>Eukaryota</taxon>
        <taxon>Viridiplantae</taxon>
        <taxon>Streptophyta</taxon>
        <taxon>Embryophyta</taxon>
        <taxon>Tracheophyta</taxon>
        <taxon>Spermatophyta</taxon>
        <taxon>Magnoliopsida</taxon>
        <taxon>eudicotyledons</taxon>
        <taxon>Gunneridae</taxon>
        <taxon>Pentapetalae</taxon>
        <taxon>asterids</taxon>
        <taxon>lamiids</taxon>
        <taxon>Gentianales</taxon>
        <taxon>Rubiaceae</taxon>
        <taxon>Rubioideae</taxon>
        <taxon>Spermacoceae</taxon>
        <taxon>Hedyotis-Oldenlandia complex</taxon>
        <taxon>Oldenlandia</taxon>
    </lineage>
</organism>
<keyword evidence="4" id="KW-1185">Reference proteome</keyword>
<dbReference type="EMBL" id="OX459124">
    <property type="protein sequence ID" value="CAI9112757.1"/>
    <property type="molecule type" value="Genomic_DNA"/>
</dbReference>
<gene>
    <name evidence="3" type="ORF">OLC1_LOCUS19881</name>
</gene>
<proteinExistence type="predicted"/>
<dbReference type="PANTHER" id="PTHR33223:SF10">
    <property type="entry name" value="AMINOTRANSFERASE-LIKE PLANT MOBILE DOMAIN-CONTAINING PROTEIN"/>
    <property type="match status" value="1"/>
</dbReference>
<feature type="compositionally biased region" description="Basic residues" evidence="1">
    <location>
        <begin position="195"/>
        <end position="206"/>
    </location>
</feature>
<evidence type="ECO:0000313" key="3">
    <source>
        <dbReference type="EMBL" id="CAI9112757.1"/>
    </source>
</evidence>
<evidence type="ECO:0000259" key="2">
    <source>
        <dbReference type="Pfam" id="PF03732"/>
    </source>
</evidence>
<dbReference type="InterPro" id="IPR005162">
    <property type="entry name" value="Retrotrans_gag_dom"/>
</dbReference>